<accession>A0A5S5CYV8</accession>
<dbReference type="Gene3D" id="3.30.70.560">
    <property type="entry name" value="7,8-Dihydro-6-hydroxymethylpterin-pyrophosphokinase HPPK"/>
    <property type="match status" value="1"/>
</dbReference>
<sequence>MNEVFLLLGANLGDPEKQLKDAIHEIGIHIGTIQTSSSVYRSEAWGVTDQPHFLNQALIVSTELPALTVLDSIQAIEKRLGRVRLTKWGARVIDIDILYFNNEYIQHERLTIPHPYLADRRFVLVPLQEIAPDFMHPTLGVTTTVLLENCEDPLQVQLYTSQKK</sequence>
<evidence type="ECO:0000256" key="6">
    <source>
        <dbReference type="ARBA" id="ARBA00022741"/>
    </source>
</evidence>
<dbReference type="GO" id="GO:0046654">
    <property type="term" value="P:tetrahydrofolate biosynthetic process"/>
    <property type="evidence" value="ECO:0007669"/>
    <property type="project" value="UniProtKB-UniPathway"/>
</dbReference>
<dbReference type="GO" id="GO:0016301">
    <property type="term" value="F:kinase activity"/>
    <property type="evidence" value="ECO:0007669"/>
    <property type="project" value="UniProtKB-KW"/>
</dbReference>
<dbReference type="PANTHER" id="PTHR43071">
    <property type="entry name" value="2-AMINO-4-HYDROXY-6-HYDROXYMETHYLDIHYDROPTERIDINE PYROPHOSPHOKINASE"/>
    <property type="match status" value="1"/>
</dbReference>
<organism evidence="14 15">
    <name type="scientific">Sphingobacterium allocomposti</name>
    <dbReference type="NCBI Taxonomy" id="415956"/>
    <lineage>
        <taxon>Bacteria</taxon>
        <taxon>Pseudomonadati</taxon>
        <taxon>Bacteroidota</taxon>
        <taxon>Sphingobacteriia</taxon>
        <taxon>Sphingobacteriales</taxon>
        <taxon>Sphingobacteriaceae</taxon>
        <taxon>Sphingobacterium</taxon>
    </lineage>
</organism>
<dbReference type="Pfam" id="PF01288">
    <property type="entry name" value="HPPK"/>
    <property type="match status" value="1"/>
</dbReference>
<dbReference type="NCBIfam" id="TIGR01498">
    <property type="entry name" value="folK"/>
    <property type="match status" value="1"/>
</dbReference>
<dbReference type="GO" id="GO:0005524">
    <property type="term" value="F:ATP binding"/>
    <property type="evidence" value="ECO:0007669"/>
    <property type="project" value="UniProtKB-KW"/>
</dbReference>
<gene>
    <name evidence="14" type="ORF">BC792_13036</name>
</gene>
<keyword evidence="6" id="KW-0547">Nucleotide-binding</keyword>
<dbReference type="RefSeq" id="WP_148910212.1">
    <property type="nucleotide sequence ID" value="NZ_VNHX01000030.1"/>
</dbReference>
<keyword evidence="9" id="KW-0289">Folate biosynthesis</keyword>
<dbReference type="CDD" id="cd00483">
    <property type="entry name" value="HPPK"/>
    <property type="match status" value="1"/>
</dbReference>
<keyword evidence="5" id="KW-0808">Transferase</keyword>
<dbReference type="GO" id="GO:0046656">
    <property type="term" value="P:folic acid biosynthetic process"/>
    <property type="evidence" value="ECO:0007669"/>
    <property type="project" value="UniProtKB-KW"/>
</dbReference>
<evidence type="ECO:0000256" key="8">
    <source>
        <dbReference type="ARBA" id="ARBA00022840"/>
    </source>
</evidence>
<reference evidence="14 15" key="1">
    <citation type="submission" date="2019-07" db="EMBL/GenBank/DDBJ databases">
        <title>Genomic Encyclopedia of Archaeal and Bacterial Type Strains, Phase II (KMG-II): from individual species to whole genera.</title>
        <authorList>
            <person name="Goeker M."/>
        </authorList>
    </citation>
    <scope>NUCLEOTIDE SEQUENCE [LARGE SCALE GENOMIC DNA]</scope>
    <source>
        <strain evidence="14 15">DSM 18850</strain>
    </source>
</reference>
<dbReference type="PROSITE" id="PS00794">
    <property type="entry name" value="HPPK"/>
    <property type="match status" value="1"/>
</dbReference>
<evidence type="ECO:0000313" key="15">
    <source>
        <dbReference type="Proteomes" id="UP000325105"/>
    </source>
</evidence>
<keyword evidence="8" id="KW-0067">ATP-binding</keyword>
<evidence type="ECO:0000256" key="3">
    <source>
        <dbReference type="ARBA" id="ARBA00013253"/>
    </source>
</evidence>
<dbReference type="EC" id="2.7.6.3" evidence="3"/>
<comment type="function">
    <text evidence="10">Catalyzes the transfer of pyrophosphate from adenosine triphosphate (ATP) to 6-hydroxymethyl-7,8-dihydropterin, an enzymatic step in folate biosynthesis pathway.</text>
</comment>
<dbReference type="InterPro" id="IPR000550">
    <property type="entry name" value="Hppk"/>
</dbReference>
<feature type="domain" description="7,8-dihydro-6-hydroxymethylpterin-pyrophosphokinase" evidence="13">
    <location>
        <begin position="87"/>
        <end position="98"/>
    </location>
</feature>
<protein>
    <recommendedName>
        <fullName evidence="4">2-amino-4-hydroxy-6-hydroxymethyldihydropteridine pyrophosphokinase</fullName>
        <ecNumber evidence="3">2.7.6.3</ecNumber>
    </recommendedName>
    <alternativeName>
        <fullName evidence="11">6-hydroxymethyl-7,8-dihydropterin pyrophosphokinase</fullName>
    </alternativeName>
    <alternativeName>
        <fullName evidence="12">7,8-dihydro-6-hydroxymethylpterin-pyrophosphokinase</fullName>
    </alternativeName>
</protein>
<evidence type="ECO:0000256" key="5">
    <source>
        <dbReference type="ARBA" id="ARBA00022679"/>
    </source>
</evidence>
<dbReference type="PANTHER" id="PTHR43071:SF1">
    <property type="entry name" value="2-AMINO-4-HYDROXY-6-HYDROXYMETHYLDIHYDROPTERIDINE PYROPHOSPHOKINASE"/>
    <property type="match status" value="1"/>
</dbReference>
<dbReference type="Proteomes" id="UP000325105">
    <property type="component" value="Unassembled WGS sequence"/>
</dbReference>
<name>A0A5S5CYV8_9SPHI</name>
<evidence type="ECO:0000256" key="11">
    <source>
        <dbReference type="ARBA" id="ARBA00029766"/>
    </source>
</evidence>
<evidence type="ECO:0000256" key="7">
    <source>
        <dbReference type="ARBA" id="ARBA00022777"/>
    </source>
</evidence>
<dbReference type="OrthoDB" id="9808041at2"/>
<dbReference type="InterPro" id="IPR035907">
    <property type="entry name" value="Hppk_sf"/>
</dbReference>
<keyword evidence="7 14" id="KW-0418">Kinase</keyword>
<evidence type="ECO:0000256" key="2">
    <source>
        <dbReference type="ARBA" id="ARBA00005810"/>
    </source>
</evidence>
<evidence type="ECO:0000256" key="10">
    <source>
        <dbReference type="ARBA" id="ARBA00029409"/>
    </source>
</evidence>
<comment type="caution">
    <text evidence="14">The sequence shown here is derived from an EMBL/GenBank/DDBJ whole genome shotgun (WGS) entry which is preliminary data.</text>
</comment>
<comment type="similarity">
    <text evidence="2">Belongs to the HPPK family.</text>
</comment>
<evidence type="ECO:0000256" key="12">
    <source>
        <dbReference type="ARBA" id="ARBA00033413"/>
    </source>
</evidence>
<keyword evidence="15" id="KW-1185">Reference proteome</keyword>
<dbReference type="SUPFAM" id="SSF55083">
    <property type="entry name" value="6-hydroxymethyl-7,8-dihydropterin pyrophosphokinase, HPPK"/>
    <property type="match status" value="1"/>
</dbReference>
<dbReference type="GO" id="GO:0003848">
    <property type="term" value="F:2-amino-4-hydroxy-6-hydroxymethyldihydropteridine diphosphokinase activity"/>
    <property type="evidence" value="ECO:0007669"/>
    <property type="project" value="UniProtKB-EC"/>
</dbReference>
<evidence type="ECO:0000256" key="4">
    <source>
        <dbReference type="ARBA" id="ARBA00016218"/>
    </source>
</evidence>
<evidence type="ECO:0000256" key="9">
    <source>
        <dbReference type="ARBA" id="ARBA00022909"/>
    </source>
</evidence>
<comment type="pathway">
    <text evidence="1">Cofactor biosynthesis; tetrahydrofolate biosynthesis; 2-amino-4-hydroxy-6-hydroxymethyl-7,8-dihydropteridine diphosphate from 7,8-dihydroneopterin triphosphate: step 4/4.</text>
</comment>
<evidence type="ECO:0000259" key="13">
    <source>
        <dbReference type="PROSITE" id="PS00794"/>
    </source>
</evidence>
<dbReference type="EMBL" id="VNHX01000030">
    <property type="protein sequence ID" value="TYP88735.1"/>
    <property type="molecule type" value="Genomic_DNA"/>
</dbReference>
<proteinExistence type="inferred from homology"/>
<dbReference type="AlphaFoldDB" id="A0A5S5CYV8"/>
<dbReference type="UniPathway" id="UPA00077">
    <property type="reaction ID" value="UER00155"/>
</dbReference>
<evidence type="ECO:0000256" key="1">
    <source>
        <dbReference type="ARBA" id="ARBA00005051"/>
    </source>
</evidence>
<evidence type="ECO:0000313" key="14">
    <source>
        <dbReference type="EMBL" id="TYP88735.1"/>
    </source>
</evidence>